<feature type="compositionally biased region" description="Basic and acidic residues" evidence="4">
    <location>
        <begin position="118"/>
        <end position="149"/>
    </location>
</feature>
<keyword evidence="3" id="KW-0238">DNA-binding</keyword>
<evidence type="ECO:0000313" key="8">
    <source>
        <dbReference type="Proteomes" id="UP000838686"/>
    </source>
</evidence>
<dbReference type="Proteomes" id="UP000838686">
    <property type="component" value="Unassembled WGS sequence"/>
</dbReference>
<dbReference type="GO" id="GO:0016787">
    <property type="term" value="F:hydrolase activity"/>
    <property type="evidence" value="ECO:0007669"/>
    <property type="project" value="UniProtKB-KW"/>
</dbReference>
<dbReference type="SUPFAM" id="SSF52540">
    <property type="entry name" value="P-loop containing nucleoside triphosphate hydrolases"/>
    <property type="match status" value="1"/>
</dbReference>
<dbReference type="InterPro" id="IPR014001">
    <property type="entry name" value="Helicase_ATP-bd"/>
</dbReference>
<reference evidence="7" key="1">
    <citation type="submission" date="2022-01" db="EMBL/GenBank/DDBJ databases">
        <authorList>
            <person name="Criscuolo A."/>
        </authorList>
    </citation>
    <scope>NUCLEOTIDE SEQUENCE</scope>
    <source>
        <strain evidence="7">CIP111893</strain>
    </source>
</reference>
<evidence type="ECO:0000313" key="7">
    <source>
        <dbReference type="EMBL" id="CAH1193040.1"/>
    </source>
</evidence>
<keyword evidence="8" id="KW-1185">Reference proteome</keyword>
<dbReference type="EMBL" id="CAKMMF010000002">
    <property type="protein sequence ID" value="CAH1193040.1"/>
    <property type="molecule type" value="Genomic_DNA"/>
</dbReference>
<accession>A0ABM9BRL9</accession>
<evidence type="ECO:0000259" key="5">
    <source>
        <dbReference type="PROSITE" id="PS51192"/>
    </source>
</evidence>
<dbReference type="Pfam" id="PF04851">
    <property type="entry name" value="ResIII"/>
    <property type="match status" value="1"/>
</dbReference>
<dbReference type="SMART" id="SM00487">
    <property type="entry name" value="DEXDc"/>
    <property type="match status" value="1"/>
</dbReference>
<feature type="region of interest" description="Disordered" evidence="4">
    <location>
        <begin position="100"/>
        <end position="163"/>
    </location>
</feature>
<dbReference type="PANTHER" id="PTHR30580:SF1">
    <property type="entry name" value="COMF OPERON PROTEIN 1"/>
    <property type="match status" value="1"/>
</dbReference>
<gene>
    <name evidence="7" type="primary">mfd_1</name>
    <name evidence="7" type="ORF">PAECIP111893_00373</name>
</gene>
<feature type="domain" description="Helicase ATP-binding" evidence="5">
    <location>
        <begin position="433"/>
        <end position="585"/>
    </location>
</feature>
<organism evidence="7 8">
    <name type="scientific">Paenibacillus plantiphilus</name>
    <dbReference type="NCBI Taxonomy" id="2905650"/>
    <lineage>
        <taxon>Bacteria</taxon>
        <taxon>Bacillati</taxon>
        <taxon>Bacillota</taxon>
        <taxon>Bacilli</taxon>
        <taxon>Bacillales</taxon>
        <taxon>Paenibacillaceae</taxon>
        <taxon>Paenibacillus</taxon>
    </lineage>
</organism>
<evidence type="ECO:0000256" key="4">
    <source>
        <dbReference type="SAM" id="MobiDB-lite"/>
    </source>
</evidence>
<proteinExistence type="predicted"/>
<keyword evidence="7" id="KW-0378">Hydrolase</keyword>
<evidence type="ECO:0000256" key="2">
    <source>
        <dbReference type="ARBA" id="ARBA00022840"/>
    </source>
</evidence>
<sequence>MQVTLYVLLSAKGSRAMWSVAPEVDRAYWLDRGYRNEVERTAKRLTHWESQSMLLWPELLPLGIAVAIAQRWPDREGGPSSERTVREVLGRLVSDAWGAGAGAQSAEEPRASTQSERNAQKARRESAKSERVAQEAKRADAQRARRADAQEAPVARAELVRGASERGADRAGARALAAAACRAAALLQGRALLRSEALALLAAADAAGPAGEAQQAAWSAAAPALQLAALLGQLRLGGAVAPQPQPPLLRWRLALRAEPPRQRLRCQRCGSGEARMRRTPCAVCGRMCAYCEACLTMGRSRECGLLILGTRTPASSALAFASARALTPAASSAPAFATARALVSAEAGVSAFALAPSPAAPAAYHPAPTKGPQDLASIAAASDERFARWQLSPAQAAAAAAALQYIAGAGTTAGGSIFRRVVGLARRLPFVSASRQASQRRFLLWAVTGAGKTEMIFPLIEACLERGGRALIATPRRDVVLELDPRIRRAFPEASVVTLYGGSPQRWESGEITLATTHQLFRFRSAFDLVVIDELDAFPFHNDELLHYAADNVCAAGGCTVLLSATPPAELRRAAKRGHLAHVRVPVRFHRHPLPVPALIRIPMVRQLLHQRRLPGRLLDALKKSLDRGAQLFLFVQQIRHVEPLVQRLRHAFPNIAIEGTSSKDAERSNKVMEFRGRSIRLLVTTTILERGVTVPKSDVFILDADGKLFDEASLVQMAGRAGRSKEDPAGRVYFCAAVYSRSQQAAIRQIRSMNKLAKRSGYLIKK</sequence>
<protein>
    <submittedName>
        <fullName evidence="7">Transcription-repair-coupling factor</fullName>
        <ecNumber evidence="7">3.6.4.-</ecNumber>
    </submittedName>
</protein>
<dbReference type="InterPro" id="IPR001650">
    <property type="entry name" value="Helicase_C-like"/>
</dbReference>
<dbReference type="PANTHER" id="PTHR30580">
    <property type="entry name" value="PRIMOSOMAL PROTEIN N"/>
    <property type="match status" value="1"/>
</dbReference>
<dbReference type="SMART" id="SM00490">
    <property type="entry name" value="HELICc"/>
    <property type="match status" value="1"/>
</dbReference>
<keyword evidence="2" id="KW-0067">ATP-binding</keyword>
<dbReference type="PROSITE" id="PS51192">
    <property type="entry name" value="HELICASE_ATP_BIND_1"/>
    <property type="match status" value="1"/>
</dbReference>
<dbReference type="RefSeq" id="WP_236338605.1">
    <property type="nucleotide sequence ID" value="NZ_CAKMMF010000002.1"/>
</dbReference>
<keyword evidence="1" id="KW-0547">Nucleotide-binding</keyword>
<feature type="domain" description="Helicase C-terminal" evidence="6">
    <location>
        <begin position="618"/>
        <end position="767"/>
    </location>
</feature>
<evidence type="ECO:0000259" key="6">
    <source>
        <dbReference type="PROSITE" id="PS51194"/>
    </source>
</evidence>
<dbReference type="Pfam" id="PF00271">
    <property type="entry name" value="Helicase_C"/>
    <property type="match status" value="1"/>
</dbReference>
<evidence type="ECO:0000256" key="3">
    <source>
        <dbReference type="ARBA" id="ARBA00023125"/>
    </source>
</evidence>
<dbReference type="PROSITE" id="PS51194">
    <property type="entry name" value="HELICASE_CTER"/>
    <property type="match status" value="1"/>
</dbReference>
<comment type="caution">
    <text evidence="7">The sequence shown here is derived from an EMBL/GenBank/DDBJ whole genome shotgun (WGS) entry which is preliminary data.</text>
</comment>
<dbReference type="InterPro" id="IPR027417">
    <property type="entry name" value="P-loop_NTPase"/>
</dbReference>
<dbReference type="EC" id="3.6.4.-" evidence="7"/>
<dbReference type="Gene3D" id="3.40.50.300">
    <property type="entry name" value="P-loop containing nucleotide triphosphate hydrolases"/>
    <property type="match status" value="2"/>
</dbReference>
<evidence type="ECO:0000256" key="1">
    <source>
        <dbReference type="ARBA" id="ARBA00022741"/>
    </source>
</evidence>
<dbReference type="InterPro" id="IPR006935">
    <property type="entry name" value="Helicase/UvrB_N"/>
</dbReference>
<name>A0ABM9BRL9_9BACL</name>